<accession>A0AAV5RFX5</accession>
<sequence>MNELKIRAKQTSLPESSKLLPSVDTDHPPIYLKLSSDAMQMMLAAYGSPGAEAEELINPAKSPIESPQGTKASSHSNAHFLTLSITDKFSVLRIGEYEYQGSIYKEPGVLDVYLPENGEPNTWRNKGQVKQRVTLKHGPPLKLALDENNLDLTQPTEAKIINLLSVEPHTIEALKRKAQASDSLVKAVVHKVCTADGDLYTIRPEYKCEFEIAKPTANTTNDHQPINTHSPTNGRPALKQKPRSRKQENDSVSKPPPKQLKTTKLAKTTKPIKQAKPAKPAKPEPIKIVRNLKQNAKREIIPEKPKVENRSDNRKRPADPRSFKRMKLVKYEEVK</sequence>
<evidence type="ECO:0000256" key="1">
    <source>
        <dbReference type="SAM" id="MobiDB-lite"/>
    </source>
</evidence>
<evidence type="ECO:0000313" key="3">
    <source>
        <dbReference type="Proteomes" id="UP001362899"/>
    </source>
</evidence>
<feature type="compositionally biased region" description="Low complexity" evidence="1">
    <location>
        <begin position="259"/>
        <end position="278"/>
    </location>
</feature>
<feature type="compositionally biased region" description="Polar residues" evidence="1">
    <location>
        <begin position="217"/>
        <end position="233"/>
    </location>
</feature>
<feature type="region of interest" description="Disordered" evidence="1">
    <location>
        <begin position="217"/>
        <end position="335"/>
    </location>
</feature>
<reference evidence="2 3" key="1">
    <citation type="journal article" date="2023" name="Elife">
        <title>Identification of key yeast species and microbe-microbe interactions impacting larval growth of Drosophila in the wild.</title>
        <authorList>
            <person name="Mure A."/>
            <person name="Sugiura Y."/>
            <person name="Maeda R."/>
            <person name="Honda K."/>
            <person name="Sakurai N."/>
            <person name="Takahashi Y."/>
            <person name="Watada M."/>
            <person name="Katoh T."/>
            <person name="Gotoh A."/>
            <person name="Gotoh Y."/>
            <person name="Taniguchi I."/>
            <person name="Nakamura K."/>
            <person name="Hayashi T."/>
            <person name="Katayama T."/>
            <person name="Uemura T."/>
            <person name="Hattori Y."/>
        </authorList>
    </citation>
    <scope>NUCLEOTIDE SEQUENCE [LARGE SCALE GENOMIC DNA]</scope>
    <source>
        <strain evidence="2 3">SB-73</strain>
    </source>
</reference>
<evidence type="ECO:0000313" key="2">
    <source>
        <dbReference type="EMBL" id="GMM50295.1"/>
    </source>
</evidence>
<keyword evidence="3" id="KW-1185">Reference proteome</keyword>
<feature type="compositionally biased region" description="Basic and acidic residues" evidence="1">
    <location>
        <begin position="296"/>
        <end position="322"/>
    </location>
</feature>
<organism evidence="2 3">
    <name type="scientific">Starmerella bacillaris</name>
    <name type="common">Yeast</name>
    <name type="synonym">Candida zemplinina</name>
    <dbReference type="NCBI Taxonomy" id="1247836"/>
    <lineage>
        <taxon>Eukaryota</taxon>
        <taxon>Fungi</taxon>
        <taxon>Dikarya</taxon>
        <taxon>Ascomycota</taxon>
        <taxon>Saccharomycotina</taxon>
        <taxon>Dipodascomycetes</taxon>
        <taxon>Dipodascales</taxon>
        <taxon>Trichomonascaceae</taxon>
        <taxon>Starmerella</taxon>
    </lineage>
</organism>
<gene>
    <name evidence="2" type="ORF">DASB73_012530</name>
</gene>
<dbReference type="Proteomes" id="UP001362899">
    <property type="component" value="Unassembled WGS sequence"/>
</dbReference>
<comment type="caution">
    <text evidence="2">The sequence shown here is derived from an EMBL/GenBank/DDBJ whole genome shotgun (WGS) entry which is preliminary data.</text>
</comment>
<protein>
    <submittedName>
        <fullName evidence="2">Uncharacterized protein</fullName>
    </submittedName>
</protein>
<name>A0AAV5RFX5_STABA</name>
<dbReference type="AlphaFoldDB" id="A0AAV5RFX5"/>
<feature type="region of interest" description="Disordered" evidence="1">
    <location>
        <begin position="1"/>
        <end position="20"/>
    </location>
</feature>
<proteinExistence type="predicted"/>
<dbReference type="EMBL" id="BTGC01000003">
    <property type="protein sequence ID" value="GMM50295.1"/>
    <property type="molecule type" value="Genomic_DNA"/>
</dbReference>